<dbReference type="RefSeq" id="WP_200131083.1">
    <property type="nucleotide sequence ID" value="NZ_JAEHOI010000002.1"/>
</dbReference>
<dbReference type="SUPFAM" id="SSF48452">
    <property type="entry name" value="TPR-like"/>
    <property type="match status" value="1"/>
</dbReference>
<comment type="caution">
    <text evidence="3">The sequence shown here is derived from an EMBL/GenBank/DDBJ whole genome shotgun (WGS) entry which is preliminary data.</text>
</comment>
<dbReference type="Gene3D" id="1.25.40.10">
    <property type="entry name" value="Tetratricopeptide repeat domain"/>
    <property type="match status" value="1"/>
</dbReference>
<sequence>MSARLRAIIGVVIMSVLLVLYFVFVGVRAIALISSGTLVAVVMGVAMLVLPIIGVWALWREIRFGIASTRLADRLADLGLMPEEPVATLPSGRPVRQDAEAAFPKYREEAESAPESWTSWMRLGIVYDACGDRKRARAAIRQAIKLENNEIRS</sequence>
<dbReference type="InterPro" id="IPR011990">
    <property type="entry name" value="TPR-like_helical_dom_sf"/>
</dbReference>
<organism evidence="3 4">
    <name type="scientific">Leucobacter edaphi</name>
    <dbReference type="NCBI Taxonomy" id="2796472"/>
    <lineage>
        <taxon>Bacteria</taxon>
        <taxon>Bacillati</taxon>
        <taxon>Actinomycetota</taxon>
        <taxon>Actinomycetes</taxon>
        <taxon>Micrococcales</taxon>
        <taxon>Microbacteriaceae</taxon>
        <taxon>Leucobacter</taxon>
    </lineage>
</organism>
<evidence type="ECO:0000313" key="3">
    <source>
        <dbReference type="EMBL" id="MBK0420870.1"/>
    </source>
</evidence>
<name>A0A934Q9X7_9MICO</name>
<dbReference type="AlphaFoldDB" id="A0A934Q9X7"/>
<evidence type="ECO:0008006" key="5">
    <source>
        <dbReference type="Google" id="ProtNLM"/>
    </source>
</evidence>
<reference evidence="3" key="1">
    <citation type="submission" date="2020-12" db="EMBL/GenBank/DDBJ databases">
        <title>Leucobacter sp. CAS2, isolated from Chromium sludge.</title>
        <authorList>
            <person name="Xu Z."/>
        </authorList>
    </citation>
    <scope>NUCLEOTIDE SEQUENCE</scope>
    <source>
        <strain evidence="3">CSA2</strain>
    </source>
</reference>
<dbReference type="Proteomes" id="UP000618733">
    <property type="component" value="Unassembled WGS sequence"/>
</dbReference>
<keyword evidence="1" id="KW-0802">TPR repeat</keyword>
<dbReference type="InterPro" id="IPR019734">
    <property type="entry name" value="TPR_rpt"/>
</dbReference>
<evidence type="ECO:0000256" key="2">
    <source>
        <dbReference type="SAM" id="Phobius"/>
    </source>
</evidence>
<keyword evidence="2" id="KW-1133">Transmembrane helix</keyword>
<protein>
    <recommendedName>
        <fullName evidence="5">Tetratricopeptide repeat protein</fullName>
    </recommendedName>
</protein>
<evidence type="ECO:0000256" key="1">
    <source>
        <dbReference type="PROSITE-ProRule" id="PRU00339"/>
    </source>
</evidence>
<feature type="transmembrane region" description="Helical" evidence="2">
    <location>
        <begin position="37"/>
        <end position="59"/>
    </location>
</feature>
<feature type="repeat" description="TPR" evidence="1">
    <location>
        <begin position="117"/>
        <end position="150"/>
    </location>
</feature>
<keyword evidence="2" id="KW-0812">Transmembrane</keyword>
<keyword evidence="2" id="KW-0472">Membrane</keyword>
<gene>
    <name evidence="3" type="ORF">JD292_02090</name>
</gene>
<dbReference type="PROSITE" id="PS50005">
    <property type="entry name" value="TPR"/>
    <property type="match status" value="1"/>
</dbReference>
<keyword evidence="4" id="KW-1185">Reference proteome</keyword>
<dbReference type="EMBL" id="JAEHOI010000002">
    <property type="protein sequence ID" value="MBK0420870.1"/>
    <property type="molecule type" value="Genomic_DNA"/>
</dbReference>
<accession>A0A934Q9X7</accession>
<evidence type="ECO:0000313" key="4">
    <source>
        <dbReference type="Proteomes" id="UP000618733"/>
    </source>
</evidence>
<proteinExistence type="predicted"/>
<feature type="transmembrane region" description="Helical" evidence="2">
    <location>
        <begin position="7"/>
        <end position="31"/>
    </location>
</feature>